<proteinExistence type="predicted"/>
<keyword evidence="2" id="KW-0472">Membrane</keyword>
<reference evidence="4 5" key="1">
    <citation type="submission" date="2019-10" db="EMBL/GenBank/DDBJ databases">
        <title>Genome Sequence of Micromonospora terminaliae DSM 101760.</title>
        <authorList>
            <person name="Guo L."/>
        </authorList>
    </citation>
    <scope>NUCLEOTIDE SEQUENCE [LARGE SCALE GENOMIC DNA]</scope>
    <source>
        <strain evidence="4 5">DSM 101760</strain>
    </source>
</reference>
<feature type="transmembrane region" description="Helical" evidence="2">
    <location>
        <begin position="161"/>
        <end position="183"/>
    </location>
</feature>
<reference evidence="3 6" key="2">
    <citation type="submission" date="2020-02" db="EMBL/GenBank/DDBJ databases">
        <title>WGS of Micromonospora spp. isolated from hot spring.</title>
        <authorList>
            <person name="Thawai C."/>
        </authorList>
    </citation>
    <scope>NUCLEOTIDE SEQUENCE [LARGE SCALE GENOMIC DNA]</scope>
    <source>
        <strain evidence="3 6">TMS7</strain>
    </source>
</reference>
<dbReference type="Proteomes" id="UP000402241">
    <property type="component" value="Chromosome"/>
</dbReference>
<keyword evidence="2" id="KW-1133">Transmembrane helix</keyword>
<name>A0AAJ3DII0_9ACTN</name>
<feature type="transmembrane region" description="Helical" evidence="2">
    <location>
        <begin position="88"/>
        <end position="113"/>
    </location>
</feature>
<sequence length="255" mass="26114">MSAQDIGAATALWYPRTAGDTAAVWLALLILVSAYVVLRQVGVSDGGAGFWAPAAAAVVALLQVWRGARDGEAPSVQRLRRAAFARRVLTLAILTYLGTSLVAGAVGGFVPVIPPGGSPDHAIAVGVRLATTVGLPVSLILIGGLGRLSATWLTVRRPFRWLGLISAVPALVSLALHPIAVAFSANHGTTPPRGLAETAPRTAVVTVLIFCALALGNLNGRASLRRRAARTDGAHLRSPGAVDAGEATGPNARPS</sequence>
<dbReference type="EMBL" id="JAAHBZ010000003">
    <property type="protein sequence ID" value="NES27782.1"/>
    <property type="molecule type" value="Genomic_DNA"/>
</dbReference>
<dbReference type="Proteomes" id="UP000477779">
    <property type="component" value="Unassembled WGS sequence"/>
</dbReference>
<accession>A0AAJ3DII0</accession>
<feature type="transmembrane region" description="Helical" evidence="2">
    <location>
        <begin position="50"/>
        <end position="68"/>
    </location>
</feature>
<evidence type="ECO:0000313" key="4">
    <source>
        <dbReference type="EMBL" id="QGL47435.1"/>
    </source>
</evidence>
<feature type="transmembrane region" description="Helical" evidence="2">
    <location>
        <begin position="21"/>
        <end position="38"/>
    </location>
</feature>
<evidence type="ECO:0000313" key="3">
    <source>
        <dbReference type="EMBL" id="NES27782.1"/>
    </source>
</evidence>
<evidence type="ECO:0000313" key="6">
    <source>
        <dbReference type="Proteomes" id="UP000477779"/>
    </source>
</evidence>
<feature type="transmembrane region" description="Helical" evidence="2">
    <location>
        <begin position="203"/>
        <end position="220"/>
    </location>
</feature>
<organism evidence="3 6">
    <name type="scientific">Micromonospora terminaliae</name>
    <dbReference type="NCBI Taxonomy" id="1914461"/>
    <lineage>
        <taxon>Bacteria</taxon>
        <taxon>Bacillati</taxon>
        <taxon>Actinomycetota</taxon>
        <taxon>Actinomycetes</taxon>
        <taxon>Micromonosporales</taxon>
        <taxon>Micromonosporaceae</taxon>
        <taxon>Micromonospora</taxon>
    </lineage>
</organism>
<dbReference type="EMBL" id="CP045309">
    <property type="protein sequence ID" value="QGL47435.1"/>
    <property type="molecule type" value="Genomic_DNA"/>
</dbReference>
<evidence type="ECO:0000256" key="2">
    <source>
        <dbReference type="SAM" id="Phobius"/>
    </source>
</evidence>
<gene>
    <name evidence="3" type="ORF">G3561_09465</name>
    <name evidence="4" type="ORF">GCE86_10580</name>
</gene>
<feature type="region of interest" description="Disordered" evidence="1">
    <location>
        <begin position="230"/>
        <end position="255"/>
    </location>
</feature>
<evidence type="ECO:0000256" key="1">
    <source>
        <dbReference type="SAM" id="MobiDB-lite"/>
    </source>
</evidence>
<keyword evidence="5" id="KW-1185">Reference proteome</keyword>
<feature type="transmembrane region" description="Helical" evidence="2">
    <location>
        <begin position="125"/>
        <end position="149"/>
    </location>
</feature>
<dbReference type="RefSeq" id="WP_154226784.1">
    <property type="nucleotide sequence ID" value="NZ_CP045309.1"/>
</dbReference>
<evidence type="ECO:0000313" key="5">
    <source>
        <dbReference type="Proteomes" id="UP000402241"/>
    </source>
</evidence>
<keyword evidence="2" id="KW-0812">Transmembrane</keyword>
<protein>
    <submittedName>
        <fullName evidence="3">Uncharacterized protein</fullName>
    </submittedName>
</protein>
<dbReference type="AlphaFoldDB" id="A0AAJ3DII0"/>